<keyword evidence="1" id="KW-1133">Transmembrane helix</keyword>
<accession>A0ABS5NXS1</accession>
<keyword evidence="3" id="KW-1185">Reference proteome</keyword>
<dbReference type="EMBL" id="JAGYPM010000005">
    <property type="protein sequence ID" value="MBS4192640.1"/>
    <property type="molecule type" value="Genomic_DNA"/>
</dbReference>
<dbReference type="RefSeq" id="WP_213104197.1">
    <property type="nucleotide sequence ID" value="NZ_JAGYPM010000005.1"/>
</dbReference>
<reference evidence="2 3" key="1">
    <citation type="submission" date="2021-05" db="EMBL/GenBank/DDBJ databases">
        <title>Novel Bacillus species.</title>
        <authorList>
            <person name="Liu G."/>
        </authorList>
    </citation>
    <scope>NUCLEOTIDE SEQUENCE [LARGE SCALE GENOMIC DNA]</scope>
    <source>
        <strain evidence="2 3">FJAT-49705</strain>
    </source>
</reference>
<gene>
    <name evidence="2" type="ORF">KHA94_21090</name>
</gene>
<evidence type="ECO:0000313" key="3">
    <source>
        <dbReference type="Proteomes" id="UP000681027"/>
    </source>
</evidence>
<sequence>MPLENGDVALAIYVVFMVVSLTICYGFGSKMIKKTGVFGTQTIIA</sequence>
<evidence type="ECO:0000313" key="2">
    <source>
        <dbReference type="EMBL" id="MBS4192640.1"/>
    </source>
</evidence>
<proteinExistence type="predicted"/>
<feature type="transmembrane region" description="Helical" evidence="1">
    <location>
        <begin position="6"/>
        <end position="28"/>
    </location>
</feature>
<comment type="caution">
    <text evidence="2">The sequence shown here is derived from an EMBL/GenBank/DDBJ whole genome shotgun (WGS) entry which is preliminary data.</text>
</comment>
<dbReference type="Proteomes" id="UP000681027">
    <property type="component" value="Unassembled WGS sequence"/>
</dbReference>
<keyword evidence="1" id="KW-0472">Membrane</keyword>
<organism evidence="2 3">
    <name type="scientific">Cytobacillus citreus</name>
    <dbReference type="NCBI Taxonomy" id="2833586"/>
    <lineage>
        <taxon>Bacteria</taxon>
        <taxon>Bacillati</taxon>
        <taxon>Bacillota</taxon>
        <taxon>Bacilli</taxon>
        <taxon>Bacillales</taxon>
        <taxon>Bacillaceae</taxon>
        <taxon>Cytobacillus</taxon>
    </lineage>
</organism>
<evidence type="ECO:0000256" key="1">
    <source>
        <dbReference type="SAM" id="Phobius"/>
    </source>
</evidence>
<protein>
    <submittedName>
        <fullName evidence="2">Uncharacterized protein</fullName>
    </submittedName>
</protein>
<keyword evidence="1" id="KW-0812">Transmembrane</keyword>
<name>A0ABS5NXS1_9BACI</name>